<keyword evidence="4" id="KW-1185">Reference proteome</keyword>
<keyword evidence="1" id="KW-0472">Membrane</keyword>
<reference evidence="3 4" key="1">
    <citation type="submission" date="2019-07" db="EMBL/GenBank/DDBJ databases">
        <title>Hymenobacter sp. straun FUR1 Genome sequencing and assembly.</title>
        <authorList>
            <person name="Chhetri G."/>
        </authorList>
    </citation>
    <scope>NUCLEOTIDE SEQUENCE [LARGE SCALE GENOMIC DNA]</scope>
    <source>
        <strain evidence="3 4">Fur1</strain>
    </source>
</reference>
<evidence type="ECO:0008006" key="5">
    <source>
        <dbReference type="Google" id="ProtNLM"/>
    </source>
</evidence>
<dbReference type="RefSeq" id="WP_144844325.1">
    <property type="nucleotide sequence ID" value="NZ_VMRJ01000001.1"/>
</dbReference>
<dbReference type="AlphaFoldDB" id="A0A558C2S5"/>
<gene>
    <name evidence="3" type="ORF">FNT36_03290</name>
</gene>
<organism evidence="3 4">
    <name type="scientific">Hymenobacter setariae</name>
    <dbReference type="NCBI Taxonomy" id="2594794"/>
    <lineage>
        <taxon>Bacteria</taxon>
        <taxon>Pseudomonadati</taxon>
        <taxon>Bacteroidota</taxon>
        <taxon>Cytophagia</taxon>
        <taxon>Cytophagales</taxon>
        <taxon>Hymenobacteraceae</taxon>
        <taxon>Hymenobacter</taxon>
    </lineage>
</organism>
<feature type="signal peptide" evidence="2">
    <location>
        <begin position="1"/>
        <end position="20"/>
    </location>
</feature>
<protein>
    <recommendedName>
        <fullName evidence="5">DUF4398 domain-containing protein</fullName>
    </recommendedName>
</protein>
<evidence type="ECO:0000313" key="3">
    <source>
        <dbReference type="EMBL" id="TVT43131.1"/>
    </source>
</evidence>
<comment type="caution">
    <text evidence="3">The sequence shown here is derived from an EMBL/GenBank/DDBJ whole genome shotgun (WGS) entry which is preliminary data.</text>
</comment>
<feature type="chain" id="PRO_5022044940" description="DUF4398 domain-containing protein" evidence="2">
    <location>
        <begin position="21"/>
        <end position="135"/>
    </location>
</feature>
<keyword evidence="1" id="KW-0812">Transmembrane</keyword>
<dbReference type="Proteomes" id="UP000317624">
    <property type="component" value="Unassembled WGS sequence"/>
</dbReference>
<feature type="transmembrane region" description="Helical" evidence="1">
    <location>
        <begin position="116"/>
        <end position="134"/>
    </location>
</feature>
<accession>A0A558C2S5</accession>
<name>A0A558C2S5_9BACT</name>
<evidence type="ECO:0000256" key="2">
    <source>
        <dbReference type="SAM" id="SignalP"/>
    </source>
</evidence>
<keyword evidence="1" id="KW-1133">Transmembrane helix</keyword>
<keyword evidence="2" id="KW-0732">Signal</keyword>
<evidence type="ECO:0000256" key="1">
    <source>
        <dbReference type="SAM" id="Phobius"/>
    </source>
</evidence>
<evidence type="ECO:0000313" key="4">
    <source>
        <dbReference type="Proteomes" id="UP000317624"/>
    </source>
</evidence>
<sequence length="135" mass="14851">MSKLKLLLLTALPFSAFSQAIKLIPPPGPTVCMPVAQAAKVRDSLTVLPKVRREARTWRKAATTYRTAADTAQAAYVRQVAAIANVQLALREETIEATRYEVSAKKWKGKAQRRGFWSWLGWAAALGLTLSIAAR</sequence>
<dbReference type="EMBL" id="VMRJ01000001">
    <property type="protein sequence ID" value="TVT43131.1"/>
    <property type="molecule type" value="Genomic_DNA"/>
</dbReference>
<proteinExistence type="predicted"/>